<evidence type="ECO:0000313" key="4">
    <source>
        <dbReference type="Proteomes" id="UP000244060"/>
    </source>
</evidence>
<organism evidence="3 4">
    <name type="scientific">Cereibacter azotoformans</name>
    <dbReference type="NCBI Taxonomy" id="43057"/>
    <lineage>
        <taxon>Bacteria</taxon>
        <taxon>Pseudomonadati</taxon>
        <taxon>Pseudomonadota</taxon>
        <taxon>Alphaproteobacteria</taxon>
        <taxon>Rhodobacterales</taxon>
        <taxon>Paracoccaceae</taxon>
        <taxon>Cereibacter</taxon>
    </lineage>
</organism>
<accession>A0A2T5JU24</accession>
<dbReference type="Proteomes" id="UP000244060">
    <property type="component" value="Unassembled WGS sequence"/>
</dbReference>
<feature type="domain" description="Flagellar hook-length control protein-like C-terminal" evidence="2">
    <location>
        <begin position="3"/>
        <end position="52"/>
    </location>
</feature>
<dbReference type="EMBL" id="QAOT01000020">
    <property type="protein sequence ID" value="PTR13669.1"/>
    <property type="molecule type" value="Genomic_DNA"/>
</dbReference>
<dbReference type="Pfam" id="PF02120">
    <property type="entry name" value="Flg_hook"/>
    <property type="match status" value="1"/>
</dbReference>
<keyword evidence="4" id="KW-1185">Reference proteome</keyword>
<comment type="caution">
    <text evidence="3">The sequence shown here is derived from an EMBL/GenBank/DDBJ whole genome shotgun (WGS) entry which is preliminary data.</text>
</comment>
<dbReference type="InterPro" id="IPR021136">
    <property type="entry name" value="Flagellar_hook_control-like_C"/>
</dbReference>
<keyword evidence="3" id="KW-0966">Cell projection</keyword>
<keyword evidence="3" id="KW-0969">Cilium</keyword>
<dbReference type="Gene3D" id="3.30.750.140">
    <property type="match status" value="1"/>
</dbReference>
<evidence type="ECO:0000256" key="1">
    <source>
        <dbReference type="SAM" id="MobiDB-lite"/>
    </source>
</evidence>
<feature type="compositionally biased region" description="Basic and acidic residues" evidence="1">
    <location>
        <begin position="49"/>
        <end position="59"/>
    </location>
</feature>
<evidence type="ECO:0000259" key="2">
    <source>
        <dbReference type="Pfam" id="PF02120"/>
    </source>
</evidence>
<evidence type="ECO:0000313" key="3">
    <source>
        <dbReference type="EMBL" id="PTR13669.1"/>
    </source>
</evidence>
<gene>
    <name evidence="3" type="ORF">C8J28_12015</name>
</gene>
<dbReference type="InterPro" id="IPR038610">
    <property type="entry name" value="FliK-like_C_sf"/>
</dbReference>
<keyword evidence="3" id="KW-0282">Flagellum</keyword>
<reference evidence="3 4" key="1">
    <citation type="submission" date="2018-04" db="EMBL/GenBank/DDBJ databases">
        <title>Genomic Encyclopedia of Type Strains, Phase III (KMG-III): the genomes of soil and plant-associated and newly described type strains.</title>
        <authorList>
            <person name="Whitman W."/>
        </authorList>
    </citation>
    <scope>NUCLEOTIDE SEQUENCE [LARGE SCALE GENOMIC DNA]</scope>
    <source>
        <strain evidence="3 4">KA25</strain>
    </source>
</reference>
<sequence>MAQEGDHLRVLVQADRADTLDMIRRHADQLGAEFRQAGFSGASLSFGSREGRPSPRRPDGSGGEVAELQPAVPATARPTSGLDRRI</sequence>
<dbReference type="AlphaFoldDB" id="A0A2T5JU24"/>
<feature type="region of interest" description="Disordered" evidence="1">
    <location>
        <begin position="42"/>
        <end position="86"/>
    </location>
</feature>
<name>A0A2T5JU24_9RHOB</name>
<protein>
    <submittedName>
        <fullName evidence="3">Flagellar hook-length control protein FliK</fullName>
    </submittedName>
</protein>
<proteinExistence type="predicted"/>